<evidence type="ECO:0000259" key="6">
    <source>
        <dbReference type="Pfam" id="PF00109"/>
    </source>
</evidence>
<dbReference type="SUPFAM" id="SSF53901">
    <property type="entry name" value="Thiolase-like"/>
    <property type="match status" value="2"/>
</dbReference>
<evidence type="ECO:0000313" key="9">
    <source>
        <dbReference type="Proteomes" id="UP000095210"/>
    </source>
</evidence>
<evidence type="ECO:0000256" key="2">
    <source>
        <dbReference type="ARBA" id="ARBA00022679"/>
    </source>
</evidence>
<sequence length="373" mass="39319">MTAASTVEPLTITACSAVSAAGFGIEVLGDRLRTADRATASAVEGTSAERSTEEDFPPRPVRTIADLRVAEFLGRRGTRNLDRLTLLGLITAKQLLDETGPVAEDDQPDVGVAIGTAAGSLRTQAEIGRDTLIEEKPYLVNPSRFPNTVMNSCAGQIAIRNSLQGVNATLAAGQLSSLHALRYARVAIGRKRAGRLLVGGVEELSPQLAWGWHRTSVVPSDVPLGEGAALLMVSEVEQDRDSAIAQLLACEVGFAAPGSRTIPTRVLRTLLDRALTRSGLTPDEVDVVSLGAVGSPTLRRVEERAVTEVLGERAERIRVADVVGECFSASGALQVAALLALWRREPAERPRVGVVTSVGPDGNLGCAVIREAA</sequence>
<evidence type="ECO:0000256" key="5">
    <source>
        <dbReference type="SAM" id="MobiDB-lite"/>
    </source>
</evidence>
<dbReference type="InterPro" id="IPR000794">
    <property type="entry name" value="Beta-ketoacyl_synthase"/>
</dbReference>
<protein>
    <submittedName>
        <fullName evidence="8">3-oxoacyl-(Acyl-carrier-protein) synthase</fullName>
    </submittedName>
</protein>
<dbReference type="GO" id="GO:0004315">
    <property type="term" value="F:3-oxoacyl-[acyl-carrier-protein] synthase activity"/>
    <property type="evidence" value="ECO:0007669"/>
    <property type="project" value="TreeGrafter"/>
</dbReference>
<dbReference type="InterPro" id="IPR014031">
    <property type="entry name" value="Ketoacyl_synth_C"/>
</dbReference>
<dbReference type="KEGG" id="ahm:TL08_24080"/>
<evidence type="ECO:0000256" key="1">
    <source>
        <dbReference type="ARBA" id="ARBA00008467"/>
    </source>
</evidence>
<dbReference type="Pfam" id="PF00109">
    <property type="entry name" value="ketoacyl-synt"/>
    <property type="match status" value="1"/>
</dbReference>
<dbReference type="Pfam" id="PF02801">
    <property type="entry name" value="Ketoacyl-synt_C"/>
    <property type="match status" value="1"/>
</dbReference>
<dbReference type="PANTHER" id="PTHR11712">
    <property type="entry name" value="POLYKETIDE SYNTHASE-RELATED"/>
    <property type="match status" value="1"/>
</dbReference>
<dbReference type="InterPro" id="IPR014030">
    <property type="entry name" value="Ketoacyl_synth_N"/>
</dbReference>
<feature type="domain" description="Beta-ketoacyl synthase-like N-terminal" evidence="6">
    <location>
        <begin position="74"/>
        <end position="213"/>
    </location>
</feature>
<keyword evidence="9" id="KW-1185">Reference proteome</keyword>
<dbReference type="PANTHER" id="PTHR11712:SF322">
    <property type="entry name" value="POLYKETIDE BETA-KETOACYL SYNTHASE 2-RELATED"/>
    <property type="match status" value="1"/>
</dbReference>
<proteinExistence type="inferred from homology"/>
<dbReference type="GO" id="GO:0006633">
    <property type="term" value="P:fatty acid biosynthetic process"/>
    <property type="evidence" value="ECO:0007669"/>
    <property type="project" value="TreeGrafter"/>
</dbReference>
<dbReference type="InterPro" id="IPR016039">
    <property type="entry name" value="Thiolase-like"/>
</dbReference>
<dbReference type="Gene3D" id="3.40.47.10">
    <property type="match status" value="2"/>
</dbReference>
<evidence type="ECO:0000256" key="4">
    <source>
        <dbReference type="RuleBase" id="RU003694"/>
    </source>
</evidence>
<feature type="region of interest" description="Disordered" evidence="5">
    <location>
        <begin position="39"/>
        <end position="58"/>
    </location>
</feature>
<dbReference type="EMBL" id="CP014859">
    <property type="protein sequence ID" value="AOS65594.1"/>
    <property type="molecule type" value="Genomic_DNA"/>
</dbReference>
<keyword evidence="2 4" id="KW-0808">Transferase</keyword>
<keyword evidence="3" id="KW-0012">Acyltransferase</keyword>
<accession>A0AAC9N0H2</accession>
<reference evidence="9" key="1">
    <citation type="submission" date="2016-03" db="EMBL/GenBank/DDBJ databases">
        <title>Complete genome sequence of the type strain Actinoalloteichus hymeniacidonis DSM 45092.</title>
        <authorList>
            <person name="Schaffert L."/>
            <person name="Albersmeier A."/>
            <person name="Winkler A."/>
            <person name="Kalinowski J."/>
            <person name="Zotchev S."/>
            <person name="Ruckert C."/>
        </authorList>
    </citation>
    <scope>NUCLEOTIDE SEQUENCE [LARGE SCALE GENOMIC DNA]</scope>
    <source>
        <strain evidence="9">HPA177(T) (DSM 45092(T))</strain>
    </source>
</reference>
<dbReference type="RefSeq" id="WP_069854088.1">
    <property type="nucleotide sequence ID" value="NZ_CP014859.1"/>
</dbReference>
<name>A0AAC9N0H2_9PSEU</name>
<comment type="similarity">
    <text evidence="1 4">Belongs to the thiolase-like superfamily. Beta-ketoacyl-ACP synthases family.</text>
</comment>
<evidence type="ECO:0000256" key="3">
    <source>
        <dbReference type="ARBA" id="ARBA00023315"/>
    </source>
</evidence>
<evidence type="ECO:0000313" key="8">
    <source>
        <dbReference type="EMBL" id="AOS65594.1"/>
    </source>
</evidence>
<evidence type="ECO:0000259" key="7">
    <source>
        <dbReference type="Pfam" id="PF02801"/>
    </source>
</evidence>
<dbReference type="AlphaFoldDB" id="A0AAC9N0H2"/>
<organism evidence="8 9">
    <name type="scientific">Actinoalloteichus hymeniacidonis</name>
    <dbReference type="NCBI Taxonomy" id="340345"/>
    <lineage>
        <taxon>Bacteria</taxon>
        <taxon>Bacillati</taxon>
        <taxon>Actinomycetota</taxon>
        <taxon>Actinomycetes</taxon>
        <taxon>Pseudonocardiales</taxon>
        <taxon>Pseudonocardiaceae</taxon>
        <taxon>Actinoalloteichus</taxon>
    </lineage>
</organism>
<gene>
    <name evidence="8" type="ORF">TL08_24080</name>
</gene>
<feature type="domain" description="Beta-ketoacyl synthase C-terminal" evidence="7">
    <location>
        <begin position="268"/>
        <end position="339"/>
    </location>
</feature>
<dbReference type="Proteomes" id="UP000095210">
    <property type="component" value="Chromosome"/>
</dbReference>